<keyword evidence="5" id="KW-0503">Monooxygenase</keyword>
<organism evidence="6 7">
    <name type="scientific">Lasiosphaeris hirsuta</name>
    <dbReference type="NCBI Taxonomy" id="260670"/>
    <lineage>
        <taxon>Eukaryota</taxon>
        <taxon>Fungi</taxon>
        <taxon>Dikarya</taxon>
        <taxon>Ascomycota</taxon>
        <taxon>Pezizomycotina</taxon>
        <taxon>Sordariomycetes</taxon>
        <taxon>Sordariomycetidae</taxon>
        <taxon>Sordariales</taxon>
        <taxon>Lasiosphaeriaceae</taxon>
        <taxon>Lasiosphaeris</taxon>
    </lineage>
</organism>
<keyword evidence="2" id="KW-0479">Metal-binding</keyword>
<keyword evidence="4" id="KW-0408">Iron</keyword>
<name>A0AA40B1T1_9PEZI</name>
<evidence type="ECO:0000256" key="3">
    <source>
        <dbReference type="ARBA" id="ARBA00023002"/>
    </source>
</evidence>
<dbReference type="GO" id="GO:0020037">
    <property type="term" value="F:heme binding"/>
    <property type="evidence" value="ECO:0007669"/>
    <property type="project" value="InterPro"/>
</dbReference>
<dbReference type="GO" id="GO:0005506">
    <property type="term" value="F:iron ion binding"/>
    <property type="evidence" value="ECO:0007669"/>
    <property type="project" value="InterPro"/>
</dbReference>
<evidence type="ECO:0000256" key="2">
    <source>
        <dbReference type="ARBA" id="ARBA00022723"/>
    </source>
</evidence>
<reference evidence="6" key="1">
    <citation type="submission" date="2023-06" db="EMBL/GenBank/DDBJ databases">
        <title>Genome-scale phylogeny and comparative genomics of the fungal order Sordariales.</title>
        <authorList>
            <consortium name="Lawrence Berkeley National Laboratory"/>
            <person name="Hensen N."/>
            <person name="Bonometti L."/>
            <person name="Westerberg I."/>
            <person name="Brannstrom I.O."/>
            <person name="Guillou S."/>
            <person name="Cros-Aarteil S."/>
            <person name="Calhoun S."/>
            <person name="Haridas S."/>
            <person name="Kuo A."/>
            <person name="Mondo S."/>
            <person name="Pangilinan J."/>
            <person name="Riley R."/>
            <person name="Labutti K."/>
            <person name="Andreopoulos B."/>
            <person name="Lipzen A."/>
            <person name="Chen C."/>
            <person name="Yanf M."/>
            <person name="Daum C."/>
            <person name="Ng V."/>
            <person name="Clum A."/>
            <person name="Steindorff A."/>
            <person name="Ohm R."/>
            <person name="Martin F."/>
            <person name="Silar P."/>
            <person name="Natvig D."/>
            <person name="Lalanne C."/>
            <person name="Gautier V."/>
            <person name="Ament-Velasquez S.L."/>
            <person name="Kruys A."/>
            <person name="Hutchinson M.I."/>
            <person name="Powell A.J."/>
            <person name="Barry K."/>
            <person name="Miller A.N."/>
            <person name="Grigoriev I.V."/>
            <person name="Debuchy R."/>
            <person name="Gladieux P."/>
            <person name="Thoren M.H."/>
            <person name="Johannesson H."/>
        </authorList>
    </citation>
    <scope>NUCLEOTIDE SEQUENCE</scope>
    <source>
        <strain evidence="6">SMH4607-1</strain>
    </source>
</reference>
<sequence>MKHPKRFSNSTIMSLIYGTRTPTIRSKHMVKLYDLMENWSKVMEAAKTPAADIFPFLKYVPEQFLGMWRSRAQDWVEYVITWRKDSSSRDVFINAYGLHHDPKRFPCTITLRSEERGGATILRESDKAAAEIFSRYETPKE</sequence>
<evidence type="ECO:0000313" key="6">
    <source>
        <dbReference type="EMBL" id="KAK0726084.1"/>
    </source>
</evidence>
<dbReference type="PANTHER" id="PTHR46300">
    <property type="entry name" value="P450, PUTATIVE (EUROFUNG)-RELATED-RELATED"/>
    <property type="match status" value="1"/>
</dbReference>
<dbReference type="Proteomes" id="UP001172102">
    <property type="component" value="Unassembled WGS sequence"/>
</dbReference>
<comment type="similarity">
    <text evidence="1">Belongs to the cytochrome P450 family.</text>
</comment>
<protein>
    <submittedName>
        <fullName evidence="6">Uncharacterized protein</fullName>
    </submittedName>
</protein>
<evidence type="ECO:0000256" key="1">
    <source>
        <dbReference type="ARBA" id="ARBA00010617"/>
    </source>
</evidence>
<evidence type="ECO:0000313" key="7">
    <source>
        <dbReference type="Proteomes" id="UP001172102"/>
    </source>
</evidence>
<evidence type="ECO:0000256" key="5">
    <source>
        <dbReference type="ARBA" id="ARBA00023033"/>
    </source>
</evidence>
<keyword evidence="7" id="KW-1185">Reference proteome</keyword>
<accession>A0AA40B1T1</accession>
<comment type="caution">
    <text evidence="6">The sequence shown here is derived from an EMBL/GenBank/DDBJ whole genome shotgun (WGS) entry which is preliminary data.</text>
</comment>
<dbReference type="PANTHER" id="PTHR46300:SF2">
    <property type="entry name" value="CYTOCHROME P450 MONOOXYGENASE ALNH-RELATED"/>
    <property type="match status" value="1"/>
</dbReference>
<dbReference type="InterPro" id="IPR036396">
    <property type="entry name" value="Cyt_P450_sf"/>
</dbReference>
<dbReference type="EMBL" id="JAUKUA010000002">
    <property type="protein sequence ID" value="KAK0726084.1"/>
    <property type="molecule type" value="Genomic_DNA"/>
</dbReference>
<keyword evidence="3" id="KW-0560">Oxidoreductase</keyword>
<proteinExistence type="inferred from homology"/>
<gene>
    <name evidence="6" type="ORF">B0H67DRAFT_642410</name>
</gene>
<dbReference type="Gene3D" id="1.10.630.10">
    <property type="entry name" value="Cytochrome P450"/>
    <property type="match status" value="1"/>
</dbReference>
<dbReference type="AlphaFoldDB" id="A0AA40B1T1"/>
<dbReference type="GO" id="GO:0004497">
    <property type="term" value="F:monooxygenase activity"/>
    <property type="evidence" value="ECO:0007669"/>
    <property type="project" value="UniProtKB-KW"/>
</dbReference>
<dbReference type="InterPro" id="IPR050364">
    <property type="entry name" value="Cytochrome_P450_fung"/>
</dbReference>
<evidence type="ECO:0000256" key="4">
    <source>
        <dbReference type="ARBA" id="ARBA00023004"/>
    </source>
</evidence>
<dbReference type="GO" id="GO:0016705">
    <property type="term" value="F:oxidoreductase activity, acting on paired donors, with incorporation or reduction of molecular oxygen"/>
    <property type="evidence" value="ECO:0007669"/>
    <property type="project" value="InterPro"/>
</dbReference>